<name>A0ABN9RJP5_9DINO</name>
<reference evidence="1" key="1">
    <citation type="submission" date="2023-10" db="EMBL/GenBank/DDBJ databases">
        <authorList>
            <person name="Chen Y."/>
            <person name="Shah S."/>
            <person name="Dougan E. K."/>
            <person name="Thang M."/>
            <person name="Chan C."/>
        </authorList>
    </citation>
    <scope>NUCLEOTIDE SEQUENCE [LARGE SCALE GENOMIC DNA]</scope>
</reference>
<evidence type="ECO:0000313" key="1">
    <source>
        <dbReference type="EMBL" id="CAK0819354.1"/>
    </source>
</evidence>
<accession>A0ABN9RJP5</accession>
<evidence type="ECO:0000313" key="2">
    <source>
        <dbReference type="Proteomes" id="UP001189429"/>
    </source>
</evidence>
<keyword evidence="2" id="KW-1185">Reference proteome</keyword>
<sequence length="216" mass="23788">GVQLMRGVEHKNEKQFEVVEAAVLASLVRPTIGKDFSAELVPVIGRLAALEKQSSDLHAALCDGFAALALQVRSLQVEVTAEVPSVGLVNAKLDAMRGLLRCTCAQYHETVKDQIFNAKAYTDDQIRRVPKSADLQLLWADCELLVDNGHAATEEFMSQVKDQILVKAAEELGGLVKVAVEQVRYHLVRDFHHIQNEVVLLRSLCGQVNELGEEHA</sequence>
<dbReference type="EMBL" id="CAUYUJ010007025">
    <property type="protein sequence ID" value="CAK0819354.1"/>
    <property type="molecule type" value="Genomic_DNA"/>
</dbReference>
<proteinExistence type="predicted"/>
<gene>
    <name evidence="1" type="ORF">PCOR1329_LOCUS21365</name>
</gene>
<protein>
    <submittedName>
        <fullName evidence="1">Uncharacterized protein</fullName>
    </submittedName>
</protein>
<feature type="non-terminal residue" evidence="1">
    <location>
        <position position="1"/>
    </location>
</feature>
<dbReference type="Proteomes" id="UP001189429">
    <property type="component" value="Unassembled WGS sequence"/>
</dbReference>
<organism evidence="1 2">
    <name type="scientific">Prorocentrum cordatum</name>
    <dbReference type="NCBI Taxonomy" id="2364126"/>
    <lineage>
        <taxon>Eukaryota</taxon>
        <taxon>Sar</taxon>
        <taxon>Alveolata</taxon>
        <taxon>Dinophyceae</taxon>
        <taxon>Prorocentrales</taxon>
        <taxon>Prorocentraceae</taxon>
        <taxon>Prorocentrum</taxon>
    </lineage>
</organism>
<feature type="non-terminal residue" evidence="1">
    <location>
        <position position="216"/>
    </location>
</feature>
<comment type="caution">
    <text evidence="1">The sequence shown here is derived from an EMBL/GenBank/DDBJ whole genome shotgun (WGS) entry which is preliminary data.</text>
</comment>